<dbReference type="InterPro" id="IPR016135">
    <property type="entry name" value="UBQ-conjugating_enzyme/RWD"/>
</dbReference>
<evidence type="ECO:0000256" key="6">
    <source>
        <dbReference type="ARBA" id="ARBA00022737"/>
    </source>
</evidence>
<feature type="compositionally biased region" description="Acidic residues" evidence="12">
    <location>
        <begin position="326"/>
        <end position="339"/>
    </location>
</feature>
<dbReference type="GO" id="GO:0061630">
    <property type="term" value="F:ubiquitin protein ligase activity"/>
    <property type="evidence" value="ECO:0007669"/>
    <property type="project" value="UniProtKB-EC"/>
</dbReference>
<feature type="region of interest" description="Disordered" evidence="12">
    <location>
        <begin position="94"/>
        <end position="115"/>
    </location>
</feature>
<feature type="domain" description="RWD" evidence="14">
    <location>
        <begin position="9"/>
        <end position="154"/>
    </location>
</feature>
<protein>
    <recommendedName>
        <fullName evidence="3">RBR-type E3 ubiquitin transferase</fullName>
        <ecNumber evidence="3">2.3.2.31</ecNumber>
    </recommendedName>
</protein>
<comment type="caution">
    <text evidence="16">The sequence shown here is derived from an EMBL/GenBank/DDBJ whole genome shotgun (WGS) entry which is preliminary data.</text>
</comment>
<dbReference type="SMART" id="SM00591">
    <property type="entry name" value="RWD"/>
    <property type="match status" value="1"/>
</dbReference>
<evidence type="ECO:0000256" key="2">
    <source>
        <dbReference type="ARBA" id="ARBA00004906"/>
    </source>
</evidence>
<dbReference type="AlphaFoldDB" id="A0A423WS56"/>
<dbReference type="Gene3D" id="1.20.120.1750">
    <property type="match status" value="1"/>
</dbReference>
<dbReference type="InterPro" id="IPR031127">
    <property type="entry name" value="E3_UB_ligase_RBR"/>
</dbReference>
<dbReference type="Proteomes" id="UP000283895">
    <property type="component" value="Unassembled WGS sequence"/>
</dbReference>
<evidence type="ECO:0000259" key="14">
    <source>
        <dbReference type="PROSITE" id="PS50908"/>
    </source>
</evidence>
<dbReference type="SUPFAM" id="SSF57850">
    <property type="entry name" value="RING/U-box"/>
    <property type="match status" value="2"/>
</dbReference>
<evidence type="ECO:0000256" key="5">
    <source>
        <dbReference type="ARBA" id="ARBA00022723"/>
    </source>
</evidence>
<dbReference type="InterPro" id="IPR047548">
    <property type="entry name" value="Rcat_RBR_RNF14"/>
</dbReference>
<keyword evidence="5" id="KW-0479">Metal-binding</keyword>
<comment type="catalytic activity">
    <reaction evidence="1">
        <text>[E2 ubiquitin-conjugating enzyme]-S-ubiquitinyl-L-cysteine + [acceptor protein]-L-lysine = [E2 ubiquitin-conjugating enzyme]-L-cysteine + [acceptor protein]-N(6)-ubiquitinyl-L-lysine.</text>
        <dbReference type="EC" id="2.3.2.31"/>
    </reaction>
</comment>
<reference evidence="16 17" key="1">
    <citation type="submission" date="2015-09" db="EMBL/GenBank/DDBJ databases">
        <title>Host preference determinants of Valsa canker pathogens revealed by comparative genomics.</title>
        <authorList>
            <person name="Yin Z."/>
            <person name="Huang L."/>
        </authorList>
    </citation>
    <scope>NUCLEOTIDE SEQUENCE [LARGE SCALE GENOMIC DNA]</scope>
    <source>
        <strain evidence="16 17">03-1</strain>
    </source>
</reference>
<evidence type="ECO:0000313" key="17">
    <source>
        <dbReference type="Proteomes" id="UP000283895"/>
    </source>
</evidence>
<feature type="region of interest" description="Disordered" evidence="12">
    <location>
        <begin position="324"/>
        <end position="347"/>
    </location>
</feature>
<dbReference type="InterPro" id="IPR017907">
    <property type="entry name" value="Znf_RING_CS"/>
</dbReference>
<evidence type="ECO:0000256" key="9">
    <source>
        <dbReference type="ARBA" id="ARBA00022833"/>
    </source>
</evidence>
<dbReference type="FunFam" id="3.30.40.10:FF:000416">
    <property type="entry name" value="RBR-type E3 ubiquitin transferase"/>
    <property type="match status" value="1"/>
</dbReference>
<keyword evidence="4" id="KW-0808">Transferase</keyword>
<evidence type="ECO:0000256" key="1">
    <source>
        <dbReference type="ARBA" id="ARBA00001798"/>
    </source>
</evidence>
<dbReference type="PROSITE" id="PS51873">
    <property type="entry name" value="TRIAD"/>
    <property type="match status" value="1"/>
</dbReference>
<evidence type="ECO:0000259" key="13">
    <source>
        <dbReference type="PROSITE" id="PS50089"/>
    </source>
</evidence>
<keyword evidence="9" id="KW-0862">Zinc</keyword>
<dbReference type="InterPro" id="IPR002867">
    <property type="entry name" value="IBR_dom"/>
</dbReference>
<evidence type="ECO:0000313" key="16">
    <source>
        <dbReference type="EMBL" id="ROW06126.1"/>
    </source>
</evidence>
<dbReference type="PROSITE" id="PS50908">
    <property type="entry name" value="RWD"/>
    <property type="match status" value="1"/>
</dbReference>
<comment type="similarity">
    <text evidence="10">Belongs to the RBR family. RNF14 subfamily.</text>
</comment>
<feature type="domain" description="RING-type" evidence="13">
    <location>
        <begin position="193"/>
        <end position="238"/>
    </location>
</feature>
<dbReference type="CDD" id="cd23820">
    <property type="entry name" value="RWD_RNF14"/>
    <property type="match status" value="1"/>
</dbReference>
<sequence>MDTEDQRDVELSTLSAIFPEIQRLQEHDPYTFVLDVPVNPSTAVTVFFPAAVEGQSVAPGASPNAVLGAEEPPPNGVDSHELAHLPAVRLQFTLPPSYPNDKPPEVSVSTSPSWLPSTTAERLERDCAALWEELGRDLVVFAYIDQIQQSADDVFGLVSDRGALEISPEHKIAVLDYDIEAKRVAFENGTFNCGVCLDPKKGAKCHRMIDCGHVFCTDCLKDFYNNAIKEGDLASVRCLEPSCAKERAAAVQEHGNKKRRKPRTFISPSELLQIPLEPEMVKRYVNLKYKTELESDKTTIYCPRTWCQGAAKSKKHKKPEGFELHDAEEDSDSEPEEQADAGAGNATTRKTWMEDRLSVCEDCGFAFCSRCYQGWHGEFVRCYPRRGKEELTEEEKASLEFINLHTTPCPTCACPAQKTYGCNHMICYRCQTHFCYLCSAWLDPSNPYQHFNQQPNGRVTSCYMRLWELEGGDENGENGFAGGRVAQEAEPDRNEPDLAQIALEEAIIGDVADNGGGHNANVEPERPAPNVNGAQCQGGINKRLHHGKHVAALRTGIGAILRQRDSNSNKVSKANGGGEEEAGALAIAKTRTRDRTEGLRISLDESDTSTSKHETKRGKRSCMLERQLGSDTLCNSPSTTTSISSMGTNELLCLILAAQFQGEGILSHTAIGDMFPTSLAVLAALYGMLLYPVNNRSVDDHLREDEIRWDESCYLPIFRPAEDKLA</sequence>
<dbReference type="CDD" id="cd20354">
    <property type="entry name" value="Rcat_RBR_RNF14"/>
    <property type="match status" value="1"/>
</dbReference>
<name>A0A423WS56_9PEZI</name>
<dbReference type="Gene3D" id="3.10.110.10">
    <property type="entry name" value="Ubiquitin Conjugating Enzyme"/>
    <property type="match status" value="1"/>
</dbReference>
<feature type="region of interest" description="Disordered" evidence="12">
    <location>
        <begin position="59"/>
        <end position="80"/>
    </location>
</feature>
<dbReference type="PANTHER" id="PTHR11685">
    <property type="entry name" value="RBR FAMILY RING FINGER AND IBR DOMAIN-CONTAINING"/>
    <property type="match status" value="1"/>
</dbReference>
<dbReference type="PROSITE" id="PS00518">
    <property type="entry name" value="ZF_RING_1"/>
    <property type="match status" value="1"/>
</dbReference>
<dbReference type="SUPFAM" id="SSF54495">
    <property type="entry name" value="UBC-like"/>
    <property type="match status" value="1"/>
</dbReference>
<evidence type="ECO:0000256" key="11">
    <source>
        <dbReference type="PROSITE-ProRule" id="PRU00175"/>
    </source>
</evidence>
<evidence type="ECO:0000259" key="15">
    <source>
        <dbReference type="PROSITE" id="PS51873"/>
    </source>
</evidence>
<dbReference type="PROSITE" id="PS50089">
    <property type="entry name" value="ZF_RING_2"/>
    <property type="match status" value="1"/>
</dbReference>
<dbReference type="Pfam" id="PF01485">
    <property type="entry name" value="IBR"/>
    <property type="match status" value="1"/>
</dbReference>
<evidence type="ECO:0000256" key="8">
    <source>
        <dbReference type="ARBA" id="ARBA00022786"/>
    </source>
</evidence>
<keyword evidence="8" id="KW-0833">Ubl conjugation pathway</keyword>
<organism evidence="16 17">
    <name type="scientific">Cytospora schulzeri</name>
    <dbReference type="NCBI Taxonomy" id="448051"/>
    <lineage>
        <taxon>Eukaryota</taxon>
        <taxon>Fungi</taxon>
        <taxon>Dikarya</taxon>
        <taxon>Ascomycota</taxon>
        <taxon>Pezizomycotina</taxon>
        <taxon>Sordariomycetes</taxon>
        <taxon>Sordariomycetidae</taxon>
        <taxon>Diaporthales</taxon>
        <taxon>Cytosporaceae</taxon>
        <taxon>Cytospora</taxon>
    </lineage>
</organism>
<accession>A0A423WS56</accession>
<keyword evidence="17" id="KW-1185">Reference proteome</keyword>
<dbReference type="InterPro" id="IPR013083">
    <property type="entry name" value="Znf_RING/FYVE/PHD"/>
</dbReference>
<dbReference type="InterPro" id="IPR044066">
    <property type="entry name" value="TRIAD_supradom"/>
</dbReference>
<dbReference type="GO" id="GO:0008270">
    <property type="term" value="F:zinc ion binding"/>
    <property type="evidence" value="ECO:0007669"/>
    <property type="project" value="UniProtKB-KW"/>
</dbReference>
<dbReference type="Pfam" id="PF05773">
    <property type="entry name" value="RWD"/>
    <property type="match status" value="1"/>
</dbReference>
<evidence type="ECO:0000256" key="10">
    <source>
        <dbReference type="ARBA" id="ARBA00044508"/>
    </source>
</evidence>
<evidence type="ECO:0000256" key="12">
    <source>
        <dbReference type="SAM" id="MobiDB-lite"/>
    </source>
</evidence>
<proteinExistence type="inferred from homology"/>
<dbReference type="OrthoDB" id="1431934at2759"/>
<dbReference type="EMBL" id="LKEA01000011">
    <property type="protein sequence ID" value="ROW06126.1"/>
    <property type="molecule type" value="Genomic_DNA"/>
</dbReference>
<dbReference type="GO" id="GO:0016567">
    <property type="term" value="P:protein ubiquitination"/>
    <property type="evidence" value="ECO:0007669"/>
    <property type="project" value="InterPro"/>
</dbReference>
<dbReference type="InterPro" id="IPR001841">
    <property type="entry name" value="Znf_RING"/>
</dbReference>
<evidence type="ECO:0000256" key="7">
    <source>
        <dbReference type="ARBA" id="ARBA00022771"/>
    </source>
</evidence>
<evidence type="ECO:0000256" key="4">
    <source>
        <dbReference type="ARBA" id="ARBA00022679"/>
    </source>
</evidence>
<gene>
    <name evidence="16" type="ORF">VMCG_04642</name>
</gene>
<dbReference type="InterPro" id="IPR054694">
    <property type="entry name" value="Parkin-like_IBR"/>
</dbReference>
<dbReference type="Pfam" id="PF22605">
    <property type="entry name" value="IBR_2"/>
    <property type="match status" value="1"/>
</dbReference>
<dbReference type="EC" id="2.3.2.31" evidence="3"/>
<dbReference type="Gene3D" id="3.30.40.10">
    <property type="entry name" value="Zinc/RING finger domain, C3HC4 (zinc finger)"/>
    <property type="match status" value="1"/>
</dbReference>
<evidence type="ECO:0000256" key="3">
    <source>
        <dbReference type="ARBA" id="ARBA00012251"/>
    </source>
</evidence>
<dbReference type="SMART" id="SM00647">
    <property type="entry name" value="IBR"/>
    <property type="match status" value="1"/>
</dbReference>
<feature type="domain" description="RING-type" evidence="15">
    <location>
        <begin position="189"/>
        <end position="466"/>
    </location>
</feature>
<dbReference type="STRING" id="356882.A0A423WS56"/>
<dbReference type="InterPro" id="IPR006575">
    <property type="entry name" value="RWD_dom"/>
</dbReference>
<comment type="pathway">
    <text evidence="2">Protein modification; protein ubiquitination.</text>
</comment>
<dbReference type="CDD" id="cd23134">
    <property type="entry name" value="RING-HC_ITT1-like"/>
    <property type="match status" value="1"/>
</dbReference>
<keyword evidence="7 11" id="KW-0863">Zinc-finger</keyword>
<keyword evidence="6" id="KW-0677">Repeat</keyword>